<dbReference type="Gene3D" id="1.10.10.60">
    <property type="entry name" value="Homeodomain-like"/>
    <property type="match status" value="1"/>
</dbReference>
<evidence type="ECO:0000313" key="4">
    <source>
        <dbReference type="EMBL" id="TYK67302.1"/>
    </source>
</evidence>
<dbReference type="InterPro" id="IPR050109">
    <property type="entry name" value="HTH-type_TetR-like_transc_reg"/>
</dbReference>
<evidence type="ECO:0000313" key="5">
    <source>
        <dbReference type="Proteomes" id="UP000815846"/>
    </source>
</evidence>
<dbReference type="SUPFAM" id="SSF46689">
    <property type="entry name" value="Homeodomain-like"/>
    <property type="match status" value="1"/>
</dbReference>
<dbReference type="InterPro" id="IPR039536">
    <property type="entry name" value="TetR_C_Proteobacteria"/>
</dbReference>
<dbReference type="PANTHER" id="PTHR30055">
    <property type="entry name" value="HTH-TYPE TRANSCRIPTIONAL REGULATOR RUTR"/>
    <property type="match status" value="1"/>
</dbReference>
<dbReference type="RefSeq" id="WP_101343413.1">
    <property type="nucleotide sequence ID" value="NZ_PJAI02000001.1"/>
</dbReference>
<keyword evidence="1 2" id="KW-0238">DNA-binding</keyword>
<dbReference type="InterPro" id="IPR001647">
    <property type="entry name" value="HTH_TetR"/>
</dbReference>
<dbReference type="Gene3D" id="1.10.357.10">
    <property type="entry name" value="Tetracycline Repressor, domain 2"/>
    <property type="match status" value="1"/>
</dbReference>
<protein>
    <submittedName>
        <fullName evidence="4">TetR/AcrR family transcriptional regulator</fullName>
    </submittedName>
</protein>
<sequence>MTDQQPNYSNKALLILDAAQQLFYEKGFDETSLTMIINISGGSRRSIYAEFGNKQGLLMAVVQRQVNIQTQVLSVIDRDVEPSIALNQVCNKFVRGMLSTELMSLFRLVIQQVVKFPGLGEMIYQKGLLAGIVPLTDYLNWLSESQQIKIENSQVGAQMLLEMAKGHLHTRSLLLPDKKATNDEISQQVAKAVNIFLEAHKVSK</sequence>
<dbReference type="EMBL" id="PJAI02000001">
    <property type="protein sequence ID" value="TYK67302.1"/>
    <property type="molecule type" value="Genomic_DNA"/>
</dbReference>
<name>A0ABY3N243_9GAMM</name>
<dbReference type="Pfam" id="PF14246">
    <property type="entry name" value="TetR_C_7"/>
    <property type="match status" value="1"/>
</dbReference>
<proteinExistence type="predicted"/>
<dbReference type="PRINTS" id="PR00455">
    <property type="entry name" value="HTHTETR"/>
</dbReference>
<accession>A0ABY3N243</accession>
<dbReference type="PANTHER" id="PTHR30055:SF119">
    <property type="entry name" value="NALC"/>
    <property type="match status" value="1"/>
</dbReference>
<gene>
    <name evidence="4" type="ORF">CWS31_001915</name>
</gene>
<reference evidence="4 5" key="1">
    <citation type="submission" date="2019-08" db="EMBL/GenBank/DDBJ databases">
        <title>Microbe sample from Colwellia echini.</title>
        <authorList>
            <person name="Christiansen L."/>
            <person name="Pathiraja D."/>
            <person name="Schultz-Johansen M."/>
            <person name="Choi I.-G."/>
            <person name="Stougaard P."/>
        </authorList>
    </citation>
    <scope>NUCLEOTIDE SEQUENCE [LARGE SCALE GENOMIC DNA]</scope>
    <source>
        <strain evidence="4 5">A3</strain>
    </source>
</reference>
<evidence type="ECO:0000256" key="1">
    <source>
        <dbReference type="ARBA" id="ARBA00023125"/>
    </source>
</evidence>
<evidence type="ECO:0000259" key="3">
    <source>
        <dbReference type="PROSITE" id="PS50977"/>
    </source>
</evidence>
<feature type="domain" description="HTH tetR-type" evidence="3">
    <location>
        <begin position="9"/>
        <end position="69"/>
    </location>
</feature>
<organism evidence="4 5">
    <name type="scientific">Colwellia echini</name>
    <dbReference type="NCBI Taxonomy" id="1982103"/>
    <lineage>
        <taxon>Bacteria</taxon>
        <taxon>Pseudomonadati</taxon>
        <taxon>Pseudomonadota</taxon>
        <taxon>Gammaproteobacteria</taxon>
        <taxon>Alteromonadales</taxon>
        <taxon>Colwelliaceae</taxon>
        <taxon>Colwellia</taxon>
    </lineage>
</organism>
<dbReference type="Pfam" id="PF00440">
    <property type="entry name" value="TetR_N"/>
    <property type="match status" value="1"/>
</dbReference>
<dbReference type="InterPro" id="IPR009057">
    <property type="entry name" value="Homeodomain-like_sf"/>
</dbReference>
<feature type="DNA-binding region" description="H-T-H motif" evidence="2">
    <location>
        <begin position="32"/>
        <end position="51"/>
    </location>
</feature>
<dbReference type="Proteomes" id="UP000815846">
    <property type="component" value="Unassembled WGS sequence"/>
</dbReference>
<dbReference type="PROSITE" id="PS50977">
    <property type="entry name" value="HTH_TETR_2"/>
    <property type="match status" value="1"/>
</dbReference>
<keyword evidence="5" id="KW-1185">Reference proteome</keyword>
<evidence type="ECO:0000256" key="2">
    <source>
        <dbReference type="PROSITE-ProRule" id="PRU00335"/>
    </source>
</evidence>
<comment type="caution">
    <text evidence="4">The sequence shown here is derived from an EMBL/GenBank/DDBJ whole genome shotgun (WGS) entry which is preliminary data.</text>
</comment>